<dbReference type="GO" id="GO:0005524">
    <property type="term" value="F:ATP binding"/>
    <property type="evidence" value="ECO:0007669"/>
    <property type="project" value="UniProtKB-KW"/>
</dbReference>
<dbReference type="InterPro" id="IPR004948">
    <property type="entry name" value="Nuc-triphosphatase_THEP1"/>
</dbReference>
<dbReference type="OrthoDB" id="446244at2759"/>
<dbReference type="Gene3D" id="3.40.50.300">
    <property type="entry name" value="P-loop containing nucleotide triphosphate hydrolases"/>
    <property type="match status" value="1"/>
</dbReference>
<evidence type="ECO:0000313" key="5">
    <source>
        <dbReference type="Proteomes" id="UP000625711"/>
    </source>
</evidence>
<accession>A0A834IYR7</accession>
<proteinExistence type="inferred from homology"/>
<dbReference type="PANTHER" id="PTHR43146:SF1">
    <property type="entry name" value="CANCER-RELATED NUCLEOSIDE-TRIPHOSPHATASE"/>
    <property type="match status" value="1"/>
</dbReference>
<reference evidence="4" key="1">
    <citation type="submission" date="2020-08" db="EMBL/GenBank/DDBJ databases">
        <title>Genome sequencing and assembly of the red palm weevil Rhynchophorus ferrugineus.</title>
        <authorList>
            <person name="Dias G.B."/>
            <person name="Bergman C.M."/>
            <person name="Manee M."/>
        </authorList>
    </citation>
    <scope>NUCLEOTIDE SEQUENCE</scope>
    <source>
        <strain evidence="4">AA-2017</strain>
        <tissue evidence="4">Whole larva</tissue>
    </source>
</reference>
<protein>
    <submittedName>
        <fullName evidence="4">Uncharacterized protein</fullName>
    </submittedName>
</protein>
<keyword evidence="2" id="KW-0378">Hydrolase</keyword>
<dbReference type="AlphaFoldDB" id="A0A834IYR7"/>
<dbReference type="SUPFAM" id="SSF52540">
    <property type="entry name" value="P-loop containing nucleoside triphosphate hydrolases"/>
    <property type="match status" value="1"/>
</dbReference>
<dbReference type="PANTHER" id="PTHR43146">
    <property type="entry name" value="CANCER-RELATED NUCLEOSIDE-TRIPHOSPHATASE"/>
    <property type="match status" value="1"/>
</dbReference>
<evidence type="ECO:0000313" key="4">
    <source>
        <dbReference type="EMBL" id="KAF7286328.1"/>
    </source>
</evidence>
<name>A0A834IYR7_RHYFE</name>
<dbReference type="Proteomes" id="UP000625711">
    <property type="component" value="Unassembled WGS sequence"/>
</dbReference>
<keyword evidence="1" id="KW-0547">Nucleotide-binding</keyword>
<dbReference type="InterPro" id="IPR027417">
    <property type="entry name" value="P-loop_NTPase"/>
</dbReference>
<keyword evidence="5" id="KW-1185">Reference proteome</keyword>
<comment type="caution">
    <text evidence="4">The sequence shown here is derived from an EMBL/GenBank/DDBJ whole genome shotgun (WGS) entry which is preliminary data.</text>
</comment>
<dbReference type="EMBL" id="JAACXV010000029">
    <property type="protein sequence ID" value="KAF7286328.1"/>
    <property type="molecule type" value="Genomic_DNA"/>
</dbReference>
<dbReference type="HAMAP" id="MF_00796">
    <property type="entry name" value="NTPase_1"/>
    <property type="match status" value="1"/>
</dbReference>
<evidence type="ECO:0000256" key="1">
    <source>
        <dbReference type="ARBA" id="ARBA00022741"/>
    </source>
</evidence>
<dbReference type="GO" id="GO:0017111">
    <property type="term" value="F:ribonucleoside triphosphate phosphatase activity"/>
    <property type="evidence" value="ECO:0007669"/>
    <property type="project" value="InterPro"/>
</dbReference>
<sequence length="182" mass="20732">MRHILITGVPGIGKTTLIQNIIKKLKDIDVELDGFYTQEYRNERNQRLGFEIVVIQNNKRGILADKSNAASTNDVRKLGQYTVYVKNFEELVFPIISTFNKKLLVIDEIGKMELFSKKFEHIIGVAFTSNKFLIVATVPAKGPPFVEKLKRNTSNQLFTVYENNREGLANDILSTVKAELRL</sequence>
<organism evidence="4 5">
    <name type="scientific">Rhynchophorus ferrugineus</name>
    <name type="common">Red palm weevil</name>
    <name type="synonym">Curculio ferrugineus</name>
    <dbReference type="NCBI Taxonomy" id="354439"/>
    <lineage>
        <taxon>Eukaryota</taxon>
        <taxon>Metazoa</taxon>
        <taxon>Ecdysozoa</taxon>
        <taxon>Arthropoda</taxon>
        <taxon>Hexapoda</taxon>
        <taxon>Insecta</taxon>
        <taxon>Pterygota</taxon>
        <taxon>Neoptera</taxon>
        <taxon>Endopterygota</taxon>
        <taxon>Coleoptera</taxon>
        <taxon>Polyphaga</taxon>
        <taxon>Cucujiformia</taxon>
        <taxon>Curculionidae</taxon>
        <taxon>Dryophthorinae</taxon>
        <taxon>Rhynchophorus</taxon>
    </lineage>
</organism>
<evidence type="ECO:0000256" key="3">
    <source>
        <dbReference type="ARBA" id="ARBA00022840"/>
    </source>
</evidence>
<evidence type="ECO:0000256" key="2">
    <source>
        <dbReference type="ARBA" id="ARBA00022801"/>
    </source>
</evidence>
<dbReference type="Pfam" id="PF03266">
    <property type="entry name" value="NTPase_1"/>
    <property type="match status" value="1"/>
</dbReference>
<keyword evidence="3" id="KW-0067">ATP-binding</keyword>
<gene>
    <name evidence="4" type="ORF">GWI33_006057</name>
</gene>